<evidence type="ECO:0000256" key="4">
    <source>
        <dbReference type="SAM" id="MobiDB-lite"/>
    </source>
</evidence>
<evidence type="ECO:0000313" key="8">
    <source>
        <dbReference type="EMBL" id="KWV43251.1"/>
    </source>
</evidence>
<dbReference type="Pfam" id="PF02771">
    <property type="entry name" value="Acyl-CoA_dh_N"/>
    <property type="match status" value="1"/>
</dbReference>
<dbReference type="InterPro" id="IPR006091">
    <property type="entry name" value="Acyl-CoA_Oxase/DH_mid-dom"/>
</dbReference>
<evidence type="ECO:0000259" key="6">
    <source>
        <dbReference type="Pfam" id="PF02771"/>
    </source>
</evidence>
<comment type="similarity">
    <text evidence="3">Belongs to the HpaH/HsaA monooxygenase family.</text>
</comment>
<evidence type="ECO:0000313" key="12">
    <source>
        <dbReference type="Proteomes" id="UP000068164"/>
    </source>
</evidence>
<evidence type="ECO:0000256" key="3">
    <source>
        <dbReference type="ARBA" id="ARBA00049661"/>
    </source>
</evidence>
<gene>
    <name evidence="11" type="ORF">AS026_12230</name>
    <name evidence="10" type="ORF">AS026_19670</name>
    <name evidence="9" type="ORF">AS026_20040</name>
    <name evidence="8" type="ORF">AS026_20190</name>
</gene>
<organism evidence="9 12">
    <name type="scientific">Rhizobium altiplani</name>
    <dbReference type="NCBI Taxonomy" id="1864509"/>
    <lineage>
        <taxon>Bacteria</taxon>
        <taxon>Pseudomonadati</taxon>
        <taxon>Pseudomonadota</taxon>
        <taxon>Alphaproteobacteria</taxon>
        <taxon>Hyphomicrobiales</taxon>
        <taxon>Rhizobiaceae</taxon>
        <taxon>Rhizobium/Agrobacterium group</taxon>
        <taxon>Rhizobium</taxon>
    </lineage>
</organism>
<protein>
    <submittedName>
        <fullName evidence="9">Monooxygenase</fullName>
    </submittedName>
</protein>
<dbReference type="Gene3D" id="1.20.140.10">
    <property type="entry name" value="Butyryl-CoA Dehydrogenase, subunit A, domain 3"/>
    <property type="match status" value="1"/>
</dbReference>
<dbReference type="Proteomes" id="UP000068164">
    <property type="component" value="Unassembled WGS sequence"/>
</dbReference>
<feature type="domain" description="Acyl-CoA dehydrogenase/oxidase N-terminal" evidence="6">
    <location>
        <begin position="29"/>
        <end position="123"/>
    </location>
</feature>
<dbReference type="GO" id="GO:0050660">
    <property type="term" value="F:flavin adenine dinucleotide binding"/>
    <property type="evidence" value="ECO:0007669"/>
    <property type="project" value="InterPro"/>
</dbReference>
<dbReference type="Pfam" id="PF08028">
    <property type="entry name" value="Acyl-CoA_dh_2"/>
    <property type="match status" value="1"/>
</dbReference>
<dbReference type="InterPro" id="IPR036250">
    <property type="entry name" value="AcylCo_DH-like_C"/>
</dbReference>
<feature type="domain" description="Acyl-CoA oxidase/dehydrogenase middle" evidence="5">
    <location>
        <begin position="128"/>
        <end position="215"/>
    </location>
</feature>
<evidence type="ECO:0000313" key="11">
    <source>
        <dbReference type="EMBL" id="KWV48073.1"/>
    </source>
</evidence>
<dbReference type="GO" id="GO:0016712">
    <property type="term" value="F:oxidoreductase activity, acting on paired donors, with incorporation or reduction of molecular oxygen, reduced flavin or flavoprotein as one donor, and incorporation of one atom of oxygen"/>
    <property type="evidence" value="ECO:0007669"/>
    <property type="project" value="TreeGrafter"/>
</dbReference>
<keyword evidence="12" id="KW-1185">Reference proteome</keyword>
<keyword evidence="1" id="KW-0285">Flavoprotein</keyword>
<name>A0A120FFT3_9HYPH</name>
<dbReference type="SUPFAM" id="SSF47203">
    <property type="entry name" value="Acyl-CoA dehydrogenase C-terminal domain-like"/>
    <property type="match status" value="1"/>
</dbReference>
<evidence type="ECO:0000313" key="9">
    <source>
        <dbReference type="EMBL" id="KWV43312.1"/>
    </source>
</evidence>
<dbReference type="PIRSF" id="PIRSF016578">
    <property type="entry name" value="HsaA"/>
    <property type="match status" value="1"/>
</dbReference>
<dbReference type="EMBL" id="LNCD01000129">
    <property type="protein sequence ID" value="KWV43312.1"/>
    <property type="molecule type" value="Genomic_DNA"/>
</dbReference>
<accession>A0A120FFT3</accession>
<dbReference type="InterPro" id="IPR009100">
    <property type="entry name" value="AcylCoA_DH/oxidase_NM_dom_sf"/>
</dbReference>
<evidence type="ECO:0000259" key="7">
    <source>
        <dbReference type="Pfam" id="PF08028"/>
    </source>
</evidence>
<dbReference type="GO" id="GO:0033539">
    <property type="term" value="P:fatty acid beta-oxidation using acyl-CoA dehydrogenase"/>
    <property type="evidence" value="ECO:0007669"/>
    <property type="project" value="TreeGrafter"/>
</dbReference>
<proteinExistence type="inferred from homology"/>
<dbReference type="EMBL" id="LNCD01000130">
    <property type="protein sequence ID" value="KWV43251.1"/>
    <property type="molecule type" value="Genomic_DNA"/>
</dbReference>
<dbReference type="GO" id="GO:0005737">
    <property type="term" value="C:cytoplasm"/>
    <property type="evidence" value="ECO:0007669"/>
    <property type="project" value="TreeGrafter"/>
</dbReference>
<dbReference type="AlphaFoldDB" id="A0A120FFT3"/>
<reference evidence="9 12" key="1">
    <citation type="submission" date="2015-11" db="EMBL/GenBank/DDBJ databases">
        <title>Draft Genome Sequence of the Strain BR 10423 (Rhizobium sp.) isolated from nodules of Mimosa pudica.</title>
        <authorList>
            <person name="Barauna A.C."/>
            <person name="Zilli J.E."/>
            <person name="Simoes-Araujo J.L."/>
            <person name="Reis V.M."/>
            <person name="James E.K."/>
            <person name="Reis F.B.Jr."/>
            <person name="Rouws L.F."/>
            <person name="Passos S.R."/>
            <person name="Gois S.R."/>
        </authorList>
    </citation>
    <scope>NUCLEOTIDE SEQUENCE [LARGE SCALE GENOMIC DNA]</scope>
    <source>
        <strain evidence="9 12">BR10423</strain>
    </source>
</reference>
<keyword evidence="9" id="KW-0503">Monooxygenase</keyword>
<comment type="caution">
    <text evidence="9">The sequence shown here is derived from an EMBL/GenBank/DDBJ whole genome shotgun (WGS) entry which is preliminary data.</text>
</comment>
<feature type="compositionally biased region" description="Basic and acidic residues" evidence="4">
    <location>
        <begin position="414"/>
        <end position="425"/>
    </location>
</feature>
<evidence type="ECO:0000259" key="5">
    <source>
        <dbReference type="Pfam" id="PF02770"/>
    </source>
</evidence>
<keyword evidence="2" id="KW-0560">Oxidoreductase</keyword>
<dbReference type="InterPro" id="IPR050741">
    <property type="entry name" value="Acyl-CoA_dehydrogenase"/>
</dbReference>
<dbReference type="EMBL" id="LNCD01000128">
    <property type="protein sequence ID" value="KWV43424.1"/>
    <property type="molecule type" value="Genomic_DNA"/>
</dbReference>
<feature type="domain" description="Acyl-CoA dehydrogenase C-terminal" evidence="7">
    <location>
        <begin position="245"/>
        <end position="378"/>
    </location>
</feature>
<sequence>MSQVDQAWGAGPSARYEDLAKKFRPLFEEIRQGAIAREFNRILPDAQIALLKRAGFGALRLPEGEGGLGATLAEFFNLLIELSAADSNITQALRGHFGFVENVVNTAPSAFRRRWAERISNGEIAGNAWTEIGNASQGAFATHIARKGDGLVLNGEKYYTTGSLFADWIDVGATGLEGEGITVLVRRDDPGVRVVDDWDGFGQKLTASGTTTFSDARVDPLDVVVDDTKFGYSPAFYQTVHLATLAGIGRAIAIETAAAVSARTRQFSHAAGPRSSQDPQVLQVVGRIRSNAYATTAIVLQVAAAQERAHVANLAGNDEAVERANAVAELETSQALGVVTNLVLEASTILFDTLGASAAKSSTALDRHWRNARTISSHNPRIYKDRIVGDFAVNGTPPPGQWRIGQAPALTAESPDKVDESSAAA</sequence>
<dbReference type="InterPro" id="IPR037069">
    <property type="entry name" value="AcylCoA_DH/ox_N_sf"/>
</dbReference>
<dbReference type="Gene3D" id="1.10.540.10">
    <property type="entry name" value="Acyl-CoA dehydrogenase/oxidase, N-terminal domain"/>
    <property type="match status" value="1"/>
</dbReference>
<dbReference type="Pfam" id="PF02770">
    <property type="entry name" value="Acyl-CoA_dh_M"/>
    <property type="match status" value="1"/>
</dbReference>
<dbReference type="GO" id="GO:0003995">
    <property type="term" value="F:acyl-CoA dehydrogenase activity"/>
    <property type="evidence" value="ECO:0007669"/>
    <property type="project" value="TreeGrafter"/>
</dbReference>
<dbReference type="OrthoDB" id="6184213at2"/>
<dbReference type="EMBL" id="LNCD01000099">
    <property type="protein sequence ID" value="KWV48073.1"/>
    <property type="molecule type" value="Genomic_DNA"/>
</dbReference>
<dbReference type="InterPro" id="IPR013107">
    <property type="entry name" value="Acyl-CoA_DH_C"/>
</dbReference>
<dbReference type="Gene3D" id="2.40.110.10">
    <property type="entry name" value="Butyryl-CoA Dehydrogenase, subunit A, domain 2"/>
    <property type="match status" value="1"/>
</dbReference>
<dbReference type="RefSeq" id="WP_028746909.1">
    <property type="nucleotide sequence ID" value="NZ_LNCD01000099.1"/>
</dbReference>
<evidence type="ECO:0000256" key="2">
    <source>
        <dbReference type="ARBA" id="ARBA00023002"/>
    </source>
</evidence>
<dbReference type="PANTHER" id="PTHR48083:SF19">
    <property type="entry name" value="FLAVIN-DEPENDENT MONOOXYGENASE, OXYGENASE SUBUNIT HSAA"/>
    <property type="match status" value="1"/>
</dbReference>
<feature type="region of interest" description="Disordered" evidence="4">
    <location>
        <begin position="397"/>
        <end position="425"/>
    </location>
</feature>
<dbReference type="InterPro" id="IPR046373">
    <property type="entry name" value="Acyl-CoA_Oxase/DH_mid-dom_sf"/>
</dbReference>
<evidence type="ECO:0000313" key="10">
    <source>
        <dbReference type="EMBL" id="KWV43424.1"/>
    </source>
</evidence>
<dbReference type="SUPFAM" id="SSF56645">
    <property type="entry name" value="Acyl-CoA dehydrogenase NM domain-like"/>
    <property type="match status" value="1"/>
</dbReference>
<dbReference type="InterPro" id="IPR013786">
    <property type="entry name" value="AcylCoA_DH/ox_N"/>
</dbReference>
<dbReference type="PANTHER" id="PTHR48083">
    <property type="entry name" value="MEDIUM-CHAIN SPECIFIC ACYL-COA DEHYDROGENASE, MITOCHONDRIAL-RELATED"/>
    <property type="match status" value="1"/>
</dbReference>
<evidence type="ECO:0000256" key="1">
    <source>
        <dbReference type="ARBA" id="ARBA00022630"/>
    </source>
</evidence>